<keyword evidence="5 6" id="KW-0009">Actin-binding</keyword>
<dbReference type="KEGG" id="ehx:EMIHUDRAFT_457194"/>
<evidence type="ECO:0000313" key="9">
    <source>
        <dbReference type="EnsemblProtists" id="EOD27336"/>
    </source>
</evidence>
<sequence length="910" mass="102895">MSAPPDWEPCSLGRNGEGNADTFLKRNHGYGYNDMIALPTLTKDSLLENLARRYKYEVVYTYVGDIVVSVNPFKNVGNTGKAIRNKYKGGSRTALPPHIYARLGIQQRRCAMGRAWLPRNRPALVDHAYNEMVRNEKSQSILISGESGAGKTEAMKIALSYIGEVSAKKGQRVSDEVASRLMQTNPIMEALGNAKTVRNNNSSRFGKHFDVQFSANGVIIGARSPMPQPGHGLDLSSWPAPPLQAPSRERNYHVFYMLAKAPAAVRESLGLTKWQDYKICNQKGTVAEVTTWNDAAEFEDMHEALLKVGFTEEARLELYKMLVFVLQLGNLDFKPGKEGSEAKDPKQVTPQQLMDAISYRTMGGGKLSTYKVPLEPRAATAARNSLCAHIYCLVFDCVVSVINDYISVYNAAHCVGLLDIFGFENFKTNSFPQLCINFTNESLHNLFIEHVFKLEQEVYVKEEVEWNFVSYEDNQHIIDLIAKRPICVLGLLDEGCATGSGKDSTDRTFVLSHYAGEVVYTIEGWVEKNKDELSPDVLMLLEVHSQFERLSELARADTQKKLEAAESKAKPGKRGGGGMKKKTVAKTFSEQLATLMEKLRATEHHYIRCLKPNQTLQAGDWDNDFMFKQLAYSGTLEVTQIRKAGLNVRRPLKHFYQYYKICADDPSALRAGTVTKRTELLLKQLGVDENKYRVGKTLLFLLNFEIMEQLDAIRTERVAEYVIILQSYMRMLKPLLHYKRAKRCILRLQGFCKSWEIRRAYCEVRAAAKLLERWTRTYLAHQKLLDMRESDDPALTPDKKREALLKILYPAKHGRGRIGLSGKRRPLRIQPTRTVGDDADEDEFVEMPRFEVAYEGWLVCKVGQMGKYEKRCGTARAPQARSPIAPHLALRPARQVRLAEAGDPLAVRRP</sequence>
<dbReference type="EnsemblProtists" id="EOD27336">
    <property type="protein sequence ID" value="EOD27336"/>
    <property type="gene ID" value="EMIHUDRAFT_457194"/>
</dbReference>
<dbReference type="PANTHER" id="PTHR13140:SF550">
    <property type="entry name" value="MYOSIN-IIIB ISOFORM X1"/>
    <property type="match status" value="1"/>
</dbReference>
<dbReference type="eggNOG" id="KOG0160">
    <property type="taxonomic scope" value="Eukaryota"/>
</dbReference>
<protein>
    <recommendedName>
        <fullName evidence="8">Myosin motor domain-containing protein</fullName>
    </recommendedName>
</protein>
<evidence type="ECO:0000259" key="8">
    <source>
        <dbReference type="PROSITE" id="PS51456"/>
    </source>
</evidence>
<dbReference type="GO" id="GO:0016459">
    <property type="term" value="C:myosin complex"/>
    <property type="evidence" value="ECO:0007669"/>
    <property type="project" value="UniProtKB-KW"/>
</dbReference>
<evidence type="ECO:0000256" key="2">
    <source>
        <dbReference type="ARBA" id="ARBA00022840"/>
    </source>
</evidence>
<dbReference type="InterPro" id="IPR036961">
    <property type="entry name" value="Kinesin_motor_dom_sf"/>
</dbReference>
<evidence type="ECO:0000256" key="5">
    <source>
        <dbReference type="ARBA" id="ARBA00023203"/>
    </source>
</evidence>
<evidence type="ECO:0000313" key="10">
    <source>
        <dbReference type="Proteomes" id="UP000013827"/>
    </source>
</evidence>
<dbReference type="PROSITE" id="PS51456">
    <property type="entry name" value="MYOSIN_MOTOR"/>
    <property type="match status" value="1"/>
</dbReference>
<dbReference type="Pfam" id="PF00063">
    <property type="entry name" value="Myosin_head"/>
    <property type="match status" value="2"/>
</dbReference>
<keyword evidence="2 6" id="KW-0067">ATP-binding</keyword>
<feature type="binding site" evidence="6">
    <location>
        <begin position="145"/>
        <end position="152"/>
    </location>
    <ligand>
        <name>ATP</name>
        <dbReference type="ChEBI" id="CHEBI:30616"/>
    </ligand>
</feature>
<feature type="domain" description="Myosin motor" evidence="8">
    <location>
        <begin position="30"/>
        <end position="715"/>
    </location>
</feature>
<evidence type="ECO:0000256" key="1">
    <source>
        <dbReference type="ARBA" id="ARBA00022741"/>
    </source>
</evidence>
<proteinExistence type="inferred from homology"/>
<name>A0A0D3JV01_EMIH1</name>
<dbReference type="InterPro" id="IPR001609">
    <property type="entry name" value="Myosin_head_motor_dom-like"/>
</dbReference>
<evidence type="ECO:0000256" key="7">
    <source>
        <dbReference type="SAM" id="MobiDB-lite"/>
    </source>
</evidence>
<dbReference type="GO" id="GO:0016020">
    <property type="term" value="C:membrane"/>
    <property type="evidence" value="ECO:0007669"/>
    <property type="project" value="TreeGrafter"/>
</dbReference>
<dbReference type="Gene3D" id="1.20.5.4820">
    <property type="match status" value="1"/>
</dbReference>
<dbReference type="PRINTS" id="PR00193">
    <property type="entry name" value="MYOSINHEAVY"/>
</dbReference>
<dbReference type="InterPro" id="IPR027417">
    <property type="entry name" value="P-loop_NTPase"/>
</dbReference>
<dbReference type="HOGENOM" id="CLU_000192_7_5_1"/>
<dbReference type="CDD" id="cd00124">
    <property type="entry name" value="MYSc"/>
    <property type="match status" value="1"/>
</dbReference>
<reference evidence="9" key="2">
    <citation type="submission" date="2024-10" db="UniProtKB">
        <authorList>
            <consortium name="EnsemblProtists"/>
        </authorList>
    </citation>
    <scope>IDENTIFICATION</scope>
</reference>
<dbReference type="Proteomes" id="UP000013827">
    <property type="component" value="Unassembled WGS sequence"/>
</dbReference>
<dbReference type="PaxDb" id="2903-EOD27336"/>
<dbReference type="GO" id="GO:0051015">
    <property type="term" value="F:actin filament binding"/>
    <property type="evidence" value="ECO:0007669"/>
    <property type="project" value="TreeGrafter"/>
</dbReference>
<dbReference type="Gene3D" id="3.40.850.10">
    <property type="entry name" value="Kinesin motor domain"/>
    <property type="match status" value="2"/>
</dbReference>
<dbReference type="Gene3D" id="1.20.58.530">
    <property type="match status" value="1"/>
</dbReference>
<keyword evidence="1 6" id="KW-0547">Nucleotide-binding</keyword>
<evidence type="ECO:0000256" key="4">
    <source>
        <dbReference type="ARBA" id="ARBA00023175"/>
    </source>
</evidence>
<feature type="region of interest" description="Actin-binding" evidence="6">
    <location>
        <begin position="592"/>
        <end position="614"/>
    </location>
</feature>
<organism evidence="9 10">
    <name type="scientific">Emiliania huxleyi (strain CCMP1516)</name>
    <dbReference type="NCBI Taxonomy" id="280463"/>
    <lineage>
        <taxon>Eukaryota</taxon>
        <taxon>Haptista</taxon>
        <taxon>Haptophyta</taxon>
        <taxon>Prymnesiophyceae</taxon>
        <taxon>Isochrysidales</taxon>
        <taxon>Noelaerhabdaceae</taxon>
        <taxon>Emiliania</taxon>
    </lineage>
</organism>
<dbReference type="GO" id="GO:0005737">
    <property type="term" value="C:cytoplasm"/>
    <property type="evidence" value="ECO:0007669"/>
    <property type="project" value="TreeGrafter"/>
</dbReference>
<dbReference type="RefSeq" id="XP_005779765.1">
    <property type="nucleotide sequence ID" value="XM_005779708.1"/>
</dbReference>
<keyword evidence="4 6" id="KW-0505">Motor protein</keyword>
<dbReference type="Gene3D" id="1.10.10.820">
    <property type="match status" value="1"/>
</dbReference>
<dbReference type="GO" id="GO:0005524">
    <property type="term" value="F:ATP binding"/>
    <property type="evidence" value="ECO:0007669"/>
    <property type="project" value="UniProtKB-UniRule"/>
</dbReference>
<dbReference type="SMART" id="SM00242">
    <property type="entry name" value="MYSc"/>
    <property type="match status" value="1"/>
</dbReference>
<evidence type="ECO:0000256" key="6">
    <source>
        <dbReference type="PROSITE-ProRule" id="PRU00782"/>
    </source>
</evidence>
<dbReference type="GO" id="GO:0007015">
    <property type="term" value="P:actin filament organization"/>
    <property type="evidence" value="ECO:0007669"/>
    <property type="project" value="TreeGrafter"/>
</dbReference>
<accession>A0A0D3JV01</accession>
<keyword evidence="10" id="KW-1185">Reference proteome</keyword>
<dbReference type="GeneID" id="17272880"/>
<feature type="region of interest" description="Disordered" evidence="7">
    <location>
        <begin position="561"/>
        <end position="581"/>
    </location>
</feature>
<comment type="similarity">
    <text evidence="6">Belongs to the TRAFAC class myosin-kinesin ATPase superfamily. Myosin family.</text>
</comment>
<keyword evidence="3 6" id="KW-0518">Myosin</keyword>
<reference evidence="10" key="1">
    <citation type="journal article" date="2013" name="Nature">
        <title>Pan genome of the phytoplankton Emiliania underpins its global distribution.</title>
        <authorList>
            <person name="Read B.A."/>
            <person name="Kegel J."/>
            <person name="Klute M.J."/>
            <person name="Kuo A."/>
            <person name="Lefebvre S.C."/>
            <person name="Maumus F."/>
            <person name="Mayer C."/>
            <person name="Miller J."/>
            <person name="Monier A."/>
            <person name="Salamov A."/>
            <person name="Young J."/>
            <person name="Aguilar M."/>
            <person name="Claverie J.M."/>
            <person name="Frickenhaus S."/>
            <person name="Gonzalez K."/>
            <person name="Herman E.K."/>
            <person name="Lin Y.C."/>
            <person name="Napier J."/>
            <person name="Ogata H."/>
            <person name="Sarno A.F."/>
            <person name="Shmutz J."/>
            <person name="Schroeder D."/>
            <person name="de Vargas C."/>
            <person name="Verret F."/>
            <person name="von Dassow P."/>
            <person name="Valentin K."/>
            <person name="Van de Peer Y."/>
            <person name="Wheeler G."/>
            <person name="Dacks J.B."/>
            <person name="Delwiche C.F."/>
            <person name="Dyhrman S.T."/>
            <person name="Glockner G."/>
            <person name="John U."/>
            <person name="Richards T."/>
            <person name="Worden A.Z."/>
            <person name="Zhang X."/>
            <person name="Grigoriev I.V."/>
            <person name="Allen A.E."/>
            <person name="Bidle K."/>
            <person name="Borodovsky M."/>
            <person name="Bowler C."/>
            <person name="Brownlee C."/>
            <person name="Cock J.M."/>
            <person name="Elias M."/>
            <person name="Gladyshev V.N."/>
            <person name="Groth M."/>
            <person name="Guda C."/>
            <person name="Hadaegh A."/>
            <person name="Iglesias-Rodriguez M.D."/>
            <person name="Jenkins J."/>
            <person name="Jones B.M."/>
            <person name="Lawson T."/>
            <person name="Leese F."/>
            <person name="Lindquist E."/>
            <person name="Lobanov A."/>
            <person name="Lomsadze A."/>
            <person name="Malik S.B."/>
            <person name="Marsh M.E."/>
            <person name="Mackinder L."/>
            <person name="Mock T."/>
            <person name="Mueller-Roeber B."/>
            <person name="Pagarete A."/>
            <person name="Parker M."/>
            <person name="Probert I."/>
            <person name="Quesneville H."/>
            <person name="Raines C."/>
            <person name="Rensing S.A."/>
            <person name="Riano-Pachon D.M."/>
            <person name="Richier S."/>
            <person name="Rokitta S."/>
            <person name="Shiraiwa Y."/>
            <person name="Soanes D.M."/>
            <person name="van der Giezen M."/>
            <person name="Wahlund T.M."/>
            <person name="Williams B."/>
            <person name="Wilson W."/>
            <person name="Wolfe G."/>
            <person name="Wurch L.L."/>
        </authorList>
    </citation>
    <scope>NUCLEOTIDE SEQUENCE</scope>
</reference>
<dbReference type="AlphaFoldDB" id="A0A0D3JV01"/>
<dbReference type="STRING" id="2903.R1EWG7"/>
<dbReference type="Gene3D" id="1.20.120.720">
    <property type="entry name" value="Myosin VI head, motor domain, U50 subdomain"/>
    <property type="match status" value="1"/>
</dbReference>
<dbReference type="GO" id="GO:0000146">
    <property type="term" value="F:microfilament motor activity"/>
    <property type="evidence" value="ECO:0007669"/>
    <property type="project" value="TreeGrafter"/>
</dbReference>
<evidence type="ECO:0000256" key="3">
    <source>
        <dbReference type="ARBA" id="ARBA00023123"/>
    </source>
</evidence>
<dbReference type="SUPFAM" id="SSF52540">
    <property type="entry name" value="P-loop containing nucleoside triphosphate hydrolases"/>
    <property type="match status" value="1"/>
</dbReference>
<dbReference type="PANTHER" id="PTHR13140">
    <property type="entry name" value="MYOSIN"/>
    <property type="match status" value="1"/>
</dbReference>